<protein>
    <submittedName>
        <fullName evidence="1">Uncharacterized protein</fullName>
    </submittedName>
</protein>
<evidence type="ECO:0000313" key="1">
    <source>
        <dbReference type="EnsemblPlants" id="KQK89264"/>
    </source>
</evidence>
<dbReference type="Proteomes" id="UP000004995">
    <property type="component" value="Unassembled WGS sequence"/>
</dbReference>
<proteinExistence type="predicted"/>
<name>K4ALZ7_SETIT</name>
<dbReference type="EMBL" id="AGNK02005651">
    <property type="status" value="NOT_ANNOTATED_CDS"/>
    <property type="molecule type" value="Genomic_DNA"/>
</dbReference>
<dbReference type="Gramene" id="KQK89264">
    <property type="protein sequence ID" value="KQK89264"/>
    <property type="gene ID" value="SETIT_039932mg"/>
</dbReference>
<evidence type="ECO:0000313" key="2">
    <source>
        <dbReference type="Proteomes" id="UP000004995"/>
    </source>
</evidence>
<dbReference type="InParanoid" id="K4ALZ7"/>
<dbReference type="AlphaFoldDB" id="K4ALZ7"/>
<accession>K4ALZ7</accession>
<keyword evidence="2" id="KW-1185">Reference proteome</keyword>
<dbReference type="EnsemblPlants" id="KQK89264">
    <property type="protein sequence ID" value="KQK89264"/>
    <property type="gene ID" value="SETIT_039932mg"/>
</dbReference>
<dbReference type="HOGENOM" id="CLU_2188550_0_0_1"/>
<reference evidence="1" key="2">
    <citation type="submission" date="2018-08" db="UniProtKB">
        <authorList>
            <consortium name="EnsemblPlants"/>
        </authorList>
    </citation>
    <scope>IDENTIFICATION</scope>
    <source>
        <strain evidence="1">Yugu1</strain>
    </source>
</reference>
<sequence length="109" mass="13306">MEEEHYSIYRINFIHDRIDVLDSSLDDHTDYHQVLGDRIIRRLNLLFQLATDFEMKQFTRFKHPIIDENIRQYRSQLLFYGLYHEINEIKKLPGGLEAHRRRMYAILVV</sequence>
<organism evidence="1 2">
    <name type="scientific">Setaria italica</name>
    <name type="common">Foxtail millet</name>
    <name type="synonym">Panicum italicum</name>
    <dbReference type="NCBI Taxonomy" id="4555"/>
    <lineage>
        <taxon>Eukaryota</taxon>
        <taxon>Viridiplantae</taxon>
        <taxon>Streptophyta</taxon>
        <taxon>Embryophyta</taxon>
        <taxon>Tracheophyta</taxon>
        <taxon>Spermatophyta</taxon>
        <taxon>Magnoliopsida</taxon>
        <taxon>Liliopsida</taxon>
        <taxon>Poales</taxon>
        <taxon>Poaceae</taxon>
        <taxon>PACMAD clade</taxon>
        <taxon>Panicoideae</taxon>
        <taxon>Panicodae</taxon>
        <taxon>Paniceae</taxon>
        <taxon>Cenchrinae</taxon>
        <taxon>Setaria</taxon>
    </lineage>
</organism>
<reference evidence="2" key="1">
    <citation type="journal article" date="2012" name="Nat. Biotechnol.">
        <title>Reference genome sequence of the model plant Setaria.</title>
        <authorList>
            <person name="Bennetzen J.L."/>
            <person name="Schmutz J."/>
            <person name="Wang H."/>
            <person name="Percifield R."/>
            <person name="Hawkins J."/>
            <person name="Pontaroli A.C."/>
            <person name="Estep M."/>
            <person name="Feng L."/>
            <person name="Vaughn J.N."/>
            <person name="Grimwood J."/>
            <person name="Jenkins J."/>
            <person name="Barry K."/>
            <person name="Lindquist E."/>
            <person name="Hellsten U."/>
            <person name="Deshpande S."/>
            <person name="Wang X."/>
            <person name="Wu X."/>
            <person name="Mitros T."/>
            <person name="Triplett J."/>
            <person name="Yang X."/>
            <person name="Ye C.Y."/>
            <person name="Mauro-Herrera M."/>
            <person name="Wang L."/>
            <person name="Li P."/>
            <person name="Sharma M."/>
            <person name="Sharma R."/>
            <person name="Ronald P.C."/>
            <person name="Panaud O."/>
            <person name="Kellogg E.A."/>
            <person name="Brutnell T.P."/>
            <person name="Doust A.N."/>
            <person name="Tuskan G.A."/>
            <person name="Rokhsar D."/>
            <person name="Devos K.M."/>
        </authorList>
    </citation>
    <scope>NUCLEOTIDE SEQUENCE [LARGE SCALE GENOMIC DNA]</scope>
    <source>
        <strain evidence="2">cv. Yugu1</strain>
    </source>
</reference>